<dbReference type="Proteomes" id="UP000651475">
    <property type="component" value="Unassembled WGS sequence"/>
</dbReference>
<dbReference type="InterPro" id="IPR044060">
    <property type="entry name" value="Bacterial_rp_domain"/>
</dbReference>
<gene>
    <name evidence="2" type="ORF">H8S65_10460</name>
</gene>
<name>A0ABR7DR74_9BACT</name>
<dbReference type="Gene3D" id="3.80.10.10">
    <property type="entry name" value="Ribonuclease Inhibitor"/>
    <property type="match status" value="2"/>
</dbReference>
<organism evidence="2 3">
    <name type="scientific">Parabacteroides hominis</name>
    <dbReference type="NCBI Taxonomy" id="2763057"/>
    <lineage>
        <taxon>Bacteria</taxon>
        <taxon>Pseudomonadati</taxon>
        <taxon>Bacteroidota</taxon>
        <taxon>Bacteroidia</taxon>
        <taxon>Bacteroidales</taxon>
        <taxon>Tannerellaceae</taxon>
        <taxon>Parabacteroides</taxon>
    </lineage>
</organism>
<keyword evidence="3" id="KW-1185">Reference proteome</keyword>
<feature type="domain" description="Bacterial repeat" evidence="1">
    <location>
        <begin position="388"/>
        <end position="460"/>
    </location>
</feature>
<evidence type="ECO:0000313" key="2">
    <source>
        <dbReference type="EMBL" id="MBC5633188.1"/>
    </source>
</evidence>
<dbReference type="Pfam" id="PF13306">
    <property type="entry name" value="LRR_5"/>
    <property type="match status" value="1"/>
</dbReference>
<evidence type="ECO:0000259" key="1">
    <source>
        <dbReference type="Pfam" id="PF18998"/>
    </source>
</evidence>
<reference evidence="2 3" key="1">
    <citation type="submission" date="2020-08" db="EMBL/GenBank/DDBJ databases">
        <title>Genome public.</title>
        <authorList>
            <person name="Liu C."/>
            <person name="Sun Q."/>
        </authorList>
    </citation>
    <scope>NUCLEOTIDE SEQUENCE [LARGE SCALE GENOMIC DNA]</scope>
    <source>
        <strain evidence="2 3">NSJ-79</strain>
    </source>
</reference>
<dbReference type="InterPro" id="IPR032675">
    <property type="entry name" value="LRR_dom_sf"/>
</dbReference>
<comment type="caution">
    <text evidence="2">The sequence shown here is derived from an EMBL/GenBank/DDBJ whole genome shotgun (WGS) entry which is preliminary data.</text>
</comment>
<dbReference type="SUPFAM" id="SSF52058">
    <property type="entry name" value="L domain-like"/>
    <property type="match status" value="1"/>
</dbReference>
<evidence type="ECO:0000313" key="3">
    <source>
        <dbReference type="Proteomes" id="UP000651475"/>
    </source>
</evidence>
<protein>
    <submittedName>
        <fullName evidence="2">Leucine-rich repeat protein</fullName>
    </submittedName>
</protein>
<dbReference type="RefSeq" id="WP_186929930.1">
    <property type="nucleotide sequence ID" value="NZ_JACOOJ010000016.1"/>
</dbReference>
<dbReference type="PANTHER" id="PTHR45661">
    <property type="entry name" value="SURFACE ANTIGEN"/>
    <property type="match status" value="1"/>
</dbReference>
<dbReference type="PANTHER" id="PTHR45661:SF3">
    <property type="entry name" value="IG-LIKE DOMAIN-CONTAINING PROTEIN"/>
    <property type="match status" value="1"/>
</dbReference>
<dbReference type="InterPro" id="IPR053139">
    <property type="entry name" value="Surface_bspA-like"/>
</dbReference>
<sequence>MFGDTSELDSKTAVPALFLFDNLRVNAERRGQGGGSLDMKRWIGLCLLFILVCLAGYAQDELVINVEKPGTLADKIAVIDDLSLDATVKMTGELNESDFKAFQVWKGYSLTLDLSETKVTVIPDKAFENFMLKKVIFPRALERIEKNSFWGCSLLEFVDFSLCVNLKEIGSSAFFSTKQKEVDLSSCINLIEIARSAFHLSKIKSIVLPPNIEIIGPSVFQYNDFTYIELPESLKEVGEKAFFLGLTSPVNLAVLLKSKEPIKLNNNIFRDDVSLVNLIVPVGSKSLYEKAPIWSLYDIREVGFCFIKVENAGGGSVKIGEETIQSGEVSVAETMDVQVSFIPDKGYYLKQVKLGATDVTEQVKGNILIIPKIVENKELTVTFEKEVYALQVSYNEGGKVQINDKEVSSESSVSINAGEEVKVTVTPDDGYRLKQILLGKEDLTENVMDGVLTIPSITKNENLVILFEKEAIILTYSVKISYSDGGNVKVDGNLVTSGSALTVDENDDLLLMIIPNDGYHLKSVMVARKK</sequence>
<dbReference type="Pfam" id="PF18998">
    <property type="entry name" value="Flg_new_2"/>
    <property type="match status" value="1"/>
</dbReference>
<dbReference type="EMBL" id="JACOOJ010000016">
    <property type="protein sequence ID" value="MBC5633188.1"/>
    <property type="molecule type" value="Genomic_DNA"/>
</dbReference>
<proteinExistence type="predicted"/>
<dbReference type="InterPro" id="IPR026906">
    <property type="entry name" value="LRR_5"/>
</dbReference>
<accession>A0ABR7DR74</accession>